<dbReference type="PROSITE" id="PS00329">
    <property type="entry name" value="HSP70_2"/>
    <property type="match status" value="1"/>
</dbReference>
<dbReference type="InterPro" id="IPR018181">
    <property type="entry name" value="Heat_shock_70_CS"/>
</dbReference>
<dbReference type="PANTHER" id="PTHR19375">
    <property type="entry name" value="HEAT SHOCK PROTEIN 70KDA"/>
    <property type="match status" value="1"/>
</dbReference>
<evidence type="ECO:0000256" key="1">
    <source>
        <dbReference type="ARBA" id="ARBA00007381"/>
    </source>
</evidence>
<evidence type="ECO:0000313" key="5">
    <source>
        <dbReference type="Proteomes" id="UP001255856"/>
    </source>
</evidence>
<evidence type="ECO:0000313" key="4">
    <source>
        <dbReference type="EMBL" id="KAK2080397.1"/>
    </source>
</evidence>
<name>A0AAD9IPP5_PROWI</name>
<accession>A0AAD9IPP5</accession>
<proteinExistence type="inferred from homology"/>
<dbReference type="SUPFAM" id="SSF53067">
    <property type="entry name" value="Actin-like ATPase domain"/>
    <property type="match status" value="2"/>
</dbReference>
<dbReference type="GO" id="GO:0140662">
    <property type="term" value="F:ATP-dependent protein folding chaperone"/>
    <property type="evidence" value="ECO:0007669"/>
    <property type="project" value="InterPro"/>
</dbReference>
<organism evidence="4 5">
    <name type="scientific">Prototheca wickerhamii</name>
    <dbReference type="NCBI Taxonomy" id="3111"/>
    <lineage>
        <taxon>Eukaryota</taxon>
        <taxon>Viridiplantae</taxon>
        <taxon>Chlorophyta</taxon>
        <taxon>core chlorophytes</taxon>
        <taxon>Trebouxiophyceae</taxon>
        <taxon>Chlorellales</taxon>
        <taxon>Chlorellaceae</taxon>
        <taxon>Prototheca</taxon>
    </lineage>
</organism>
<dbReference type="GO" id="GO:0005524">
    <property type="term" value="F:ATP binding"/>
    <property type="evidence" value="ECO:0007669"/>
    <property type="project" value="UniProtKB-KW"/>
</dbReference>
<sequence length="347" mass="36330">MATLRSTKRYMGLTHSQASALFGPAGPGQRCRLVADADGRAAFALDLGAGRARTVTPPEAAALLLEELLACATHALEGPPSGAVISVPAHFSEEAREATVRAGRAVGLEKVKLILEPVAAGLAYGISPKESQTVMVVDLGGGTLDVSLLEVGADAIEVLSSAGDPALGGDDWDAALATWLLEELPERAQRSDPASEFEAGLLRTARRARERLSNVSLVRIRVPGVSPNDAPLLSQATLDSLSTALYRRVREAVDRVSWQAGIDLNRRPLLIGVILVGGATRMPGIRRLLGNMTGLPILEAAVDPDQAVAAGAAIEAARLDGRLEGLAVMDEWRAALLRALTADNKDA</sequence>
<comment type="similarity">
    <text evidence="1">Belongs to the heat shock protein 70 family.</text>
</comment>
<keyword evidence="3" id="KW-0067">ATP-binding</keyword>
<keyword evidence="5" id="KW-1185">Reference proteome</keyword>
<dbReference type="EMBL" id="JASFZW010000001">
    <property type="protein sequence ID" value="KAK2080397.1"/>
    <property type="molecule type" value="Genomic_DNA"/>
</dbReference>
<keyword evidence="2" id="KW-0547">Nucleotide-binding</keyword>
<dbReference type="Proteomes" id="UP001255856">
    <property type="component" value="Unassembled WGS sequence"/>
</dbReference>
<dbReference type="PROSITE" id="PS01036">
    <property type="entry name" value="HSP70_3"/>
    <property type="match status" value="1"/>
</dbReference>
<dbReference type="PRINTS" id="PR00301">
    <property type="entry name" value="HEATSHOCK70"/>
</dbReference>
<dbReference type="Gene3D" id="3.90.640.10">
    <property type="entry name" value="Actin, Chain A, domain 4"/>
    <property type="match status" value="1"/>
</dbReference>
<comment type="caution">
    <text evidence="4">The sequence shown here is derived from an EMBL/GenBank/DDBJ whole genome shotgun (WGS) entry which is preliminary data.</text>
</comment>
<gene>
    <name evidence="4" type="ORF">QBZ16_000250</name>
</gene>
<protein>
    <submittedName>
        <fullName evidence="4">Uncharacterized protein</fullName>
    </submittedName>
</protein>
<evidence type="ECO:0000256" key="3">
    <source>
        <dbReference type="ARBA" id="ARBA00022840"/>
    </source>
</evidence>
<dbReference type="InterPro" id="IPR043129">
    <property type="entry name" value="ATPase_NBD"/>
</dbReference>
<reference evidence="4" key="1">
    <citation type="submission" date="2021-01" db="EMBL/GenBank/DDBJ databases">
        <authorList>
            <person name="Eckstrom K.M.E."/>
        </authorList>
    </citation>
    <scope>NUCLEOTIDE SEQUENCE</scope>
    <source>
        <strain evidence="4">UVCC 0001</strain>
    </source>
</reference>
<dbReference type="AlphaFoldDB" id="A0AAD9IPP5"/>
<dbReference type="InterPro" id="IPR013126">
    <property type="entry name" value="Hsp_70_fam"/>
</dbReference>
<dbReference type="Pfam" id="PF00012">
    <property type="entry name" value="HSP70"/>
    <property type="match status" value="1"/>
</dbReference>
<dbReference type="Gene3D" id="3.30.420.40">
    <property type="match status" value="2"/>
</dbReference>
<evidence type="ECO:0000256" key="2">
    <source>
        <dbReference type="ARBA" id="ARBA00022741"/>
    </source>
</evidence>
<dbReference type="FunFam" id="3.30.420.40:FF:000028">
    <property type="entry name" value="heat shock 70 kDa protein-like"/>
    <property type="match status" value="1"/>
</dbReference>